<dbReference type="EMBL" id="DXDA01000068">
    <property type="protein sequence ID" value="HIY69572.1"/>
    <property type="molecule type" value="Genomic_DNA"/>
</dbReference>
<evidence type="ECO:0000256" key="11">
    <source>
        <dbReference type="ARBA" id="ARBA00048954"/>
    </source>
</evidence>
<evidence type="ECO:0000256" key="9">
    <source>
        <dbReference type="ARBA" id="ARBA00023235"/>
    </source>
</evidence>
<dbReference type="InterPro" id="IPR007692">
    <property type="entry name" value="DNA_helicase_DnaB"/>
</dbReference>
<evidence type="ECO:0000313" key="16">
    <source>
        <dbReference type="EMBL" id="HIY69572.1"/>
    </source>
</evidence>
<dbReference type="PANTHER" id="PTHR30153:SF2">
    <property type="entry name" value="REPLICATIVE DNA HELICASE"/>
    <property type="match status" value="1"/>
</dbReference>
<reference evidence="16" key="2">
    <citation type="submission" date="2021-04" db="EMBL/GenBank/DDBJ databases">
        <authorList>
            <person name="Gilroy R."/>
        </authorList>
    </citation>
    <scope>NUCLEOTIDE SEQUENCE</scope>
    <source>
        <strain evidence="16">5134</strain>
    </source>
</reference>
<keyword evidence="3 13" id="KW-0235">DNA replication</keyword>
<keyword evidence="9" id="KW-0413">Isomerase</keyword>
<dbReference type="FunFam" id="1.10.860.10:FF:000001">
    <property type="entry name" value="Replicative DNA helicase"/>
    <property type="match status" value="1"/>
</dbReference>
<dbReference type="Proteomes" id="UP000886844">
    <property type="component" value="Unassembled WGS sequence"/>
</dbReference>
<evidence type="ECO:0000256" key="6">
    <source>
        <dbReference type="ARBA" id="ARBA00022806"/>
    </source>
</evidence>
<proteinExistence type="inferred from homology"/>
<keyword evidence="8 13" id="KW-0238">DNA-binding</keyword>
<dbReference type="Gene3D" id="1.10.860.10">
    <property type="entry name" value="DNAb Helicase, Chain A"/>
    <property type="match status" value="1"/>
</dbReference>
<gene>
    <name evidence="16" type="primary">dnaB</name>
    <name evidence="16" type="ORF">H9828_09170</name>
</gene>
<keyword evidence="5 13" id="KW-0378">Hydrolase</keyword>
<dbReference type="PROSITE" id="PS51199">
    <property type="entry name" value="SF4_HELICASE"/>
    <property type="match status" value="1"/>
</dbReference>
<evidence type="ECO:0000256" key="3">
    <source>
        <dbReference type="ARBA" id="ARBA00022705"/>
    </source>
</evidence>
<comment type="catalytic activity">
    <reaction evidence="11 13">
        <text>ATP + H2O = ADP + phosphate + H(+)</text>
        <dbReference type="Rhea" id="RHEA:13065"/>
        <dbReference type="ChEBI" id="CHEBI:15377"/>
        <dbReference type="ChEBI" id="CHEBI:15378"/>
        <dbReference type="ChEBI" id="CHEBI:30616"/>
        <dbReference type="ChEBI" id="CHEBI:43474"/>
        <dbReference type="ChEBI" id="CHEBI:456216"/>
        <dbReference type="EC" id="5.6.2.3"/>
    </reaction>
</comment>
<dbReference type="AlphaFoldDB" id="A0A9D2CCM0"/>
<dbReference type="GO" id="GO:0005524">
    <property type="term" value="F:ATP binding"/>
    <property type="evidence" value="ECO:0007669"/>
    <property type="project" value="UniProtKB-UniRule"/>
</dbReference>
<dbReference type="InterPro" id="IPR007694">
    <property type="entry name" value="DNA_helicase_DnaB-like_C"/>
</dbReference>
<sequence length="529" mass="58321">MAKEFNNTTPRGSAYTRNREAYDALTENAGNVPPQAVELEEAVLGALMLEKDSIIAVQEFVTPEAFYTEEHRLIYKAIEELSMELKPIDLYTVTERLKAKKELKKVGGASYLAQLTQKVGSAANVEFHAKIIAQKYVQRELIRSATEIQKRSYDESTDVTELIGFAEGEIFKVAEGHVKRSVQSSKEILARALMQIEEASKNTSSYSGVPSGFTALDRVTLGWQLSDLIIVAARPSMGKTAFVLSMARNMAVNYEQGVAFFSLEMSAVQLMMRLIIAETGLSGNDVKSGRLTPEQWRHLESATKPLGAAPLYIDDTPALSVFEFRSKARRLKIHNDIKIIIIDYLQLMTGNQDTKGNREQEVAFISRTLKAIAKELNVPVIALSQLSRATEMRGGSKRPQLSDLRESGAIEQDADIVAFIHRPEYYGINQDENGMPTAGMAEIILAKHRNGAVCDVNLRFLKEQARFADMEDSMLPPSDAAESQQAYDDYASGSNNLPGGFGGSSALNGAMGGEFDLNRSAHLDEEAPF</sequence>
<comment type="caution">
    <text evidence="16">The sequence shown here is derived from an EMBL/GenBank/DDBJ whole genome shotgun (WGS) entry which is preliminary data.</text>
</comment>
<keyword evidence="2 13" id="KW-0639">Primosome</keyword>
<dbReference type="InterPro" id="IPR027417">
    <property type="entry name" value="P-loop_NTPase"/>
</dbReference>
<dbReference type="GO" id="GO:1990077">
    <property type="term" value="C:primosome complex"/>
    <property type="evidence" value="ECO:0007669"/>
    <property type="project" value="UniProtKB-UniRule"/>
</dbReference>
<dbReference type="GO" id="GO:0006269">
    <property type="term" value="P:DNA replication, synthesis of primer"/>
    <property type="evidence" value="ECO:0007669"/>
    <property type="project" value="UniProtKB-UniRule"/>
</dbReference>
<dbReference type="Pfam" id="PF03796">
    <property type="entry name" value="DnaB_C"/>
    <property type="match status" value="1"/>
</dbReference>
<dbReference type="InterPro" id="IPR007693">
    <property type="entry name" value="DNA_helicase_DnaB-like_N"/>
</dbReference>
<dbReference type="GO" id="GO:0005829">
    <property type="term" value="C:cytosol"/>
    <property type="evidence" value="ECO:0007669"/>
    <property type="project" value="TreeGrafter"/>
</dbReference>
<keyword evidence="7 13" id="KW-0067">ATP-binding</keyword>
<evidence type="ECO:0000256" key="2">
    <source>
        <dbReference type="ARBA" id="ARBA00022515"/>
    </source>
</evidence>
<evidence type="ECO:0000256" key="7">
    <source>
        <dbReference type="ARBA" id="ARBA00022840"/>
    </source>
</evidence>
<dbReference type="GO" id="GO:0043139">
    <property type="term" value="F:5'-3' DNA helicase activity"/>
    <property type="evidence" value="ECO:0007669"/>
    <property type="project" value="UniProtKB-EC"/>
</dbReference>
<dbReference type="InterPro" id="IPR036185">
    <property type="entry name" value="DNA_heli_DnaB-like_N_sf"/>
</dbReference>
<feature type="domain" description="SF4 helicase" evidence="15">
    <location>
        <begin position="202"/>
        <end position="474"/>
    </location>
</feature>
<dbReference type="GO" id="GO:0016787">
    <property type="term" value="F:hydrolase activity"/>
    <property type="evidence" value="ECO:0007669"/>
    <property type="project" value="UniProtKB-KW"/>
</dbReference>
<evidence type="ECO:0000256" key="14">
    <source>
        <dbReference type="SAM" id="MobiDB-lite"/>
    </source>
</evidence>
<evidence type="ECO:0000256" key="4">
    <source>
        <dbReference type="ARBA" id="ARBA00022741"/>
    </source>
</evidence>
<dbReference type="InterPro" id="IPR016136">
    <property type="entry name" value="DNA_helicase_N/primase_C"/>
</dbReference>
<feature type="region of interest" description="Disordered" evidence="14">
    <location>
        <begin position="472"/>
        <end position="494"/>
    </location>
</feature>
<reference evidence="16" key="1">
    <citation type="journal article" date="2021" name="PeerJ">
        <title>Extensive microbial diversity within the chicken gut microbiome revealed by metagenomics and culture.</title>
        <authorList>
            <person name="Gilroy R."/>
            <person name="Ravi A."/>
            <person name="Getino M."/>
            <person name="Pursley I."/>
            <person name="Horton D.L."/>
            <person name="Alikhan N.F."/>
            <person name="Baker D."/>
            <person name="Gharbi K."/>
            <person name="Hall N."/>
            <person name="Watson M."/>
            <person name="Adriaenssens E.M."/>
            <person name="Foster-Nyarko E."/>
            <person name="Jarju S."/>
            <person name="Secka A."/>
            <person name="Antonio M."/>
            <person name="Oren A."/>
            <person name="Chaudhuri R.R."/>
            <person name="La Ragione R."/>
            <person name="Hildebrand F."/>
            <person name="Pallen M.J."/>
        </authorList>
    </citation>
    <scope>NUCLEOTIDE SEQUENCE</scope>
    <source>
        <strain evidence="16">5134</strain>
    </source>
</reference>
<comment type="function">
    <text evidence="10 13">The main replicative DNA helicase, it participates in initiation and elongation during chromosome replication. Travels ahead of the DNA replisome, separating dsDNA into templates for DNA synthesis. A processive ATP-dependent 5'-3' DNA helicase it has DNA-dependent ATPase activity.</text>
</comment>
<protein>
    <recommendedName>
        <fullName evidence="12 13">Replicative DNA helicase</fullName>
        <ecNumber evidence="12 13">5.6.2.3</ecNumber>
    </recommendedName>
</protein>
<dbReference type="NCBIfam" id="TIGR00665">
    <property type="entry name" value="DnaB"/>
    <property type="match status" value="1"/>
</dbReference>
<accession>A0A9D2CCM0</accession>
<dbReference type="CDD" id="cd00984">
    <property type="entry name" value="DnaB_C"/>
    <property type="match status" value="1"/>
</dbReference>
<evidence type="ECO:0000256" key="8">
    <source>
        <dbReference type="ARBA" id="ARBA00023125"/>
    </source>
</evidence>
<evidence type="ECO:0000256" key="13">
    <source>
        <dbReference type="RuleBase" id="RU362085"/>
    </source>
</evidence>
<comment type="similarity">
    <text evidence="1 13">Belongs to the helicase family. DnaB subfamily.</text>
</comment>
<name>A0A9D2CCM0_9BACT</name>
<dbReference type="EC" id="5.6.2.3" evidence="12 13"/>
<evidence type="ECO:0000256" key="5">
    <source>
        <dbReference type="ARBA" id="ARBA00022801"/>
    </source>
</evidence>
<dbReference type="SUPFAM" id="SSF48024">
    <property type="entry name" value="N-terminal domain of DnaB helicase"/>
    <property type="match status" value="1"/>
</dbReference>
<dbReference type="PANTHER" id="PTHR30153">
    <property type="entry name" value="REPLICATIVE DNA HELICASE DNAB"/>
    <property type="match status" value="1"/>
</dbReference>
<dbReference type="Pfam" id="PF00772">
    <property type="entry name" value="DnaB"/>
    <property type="match status" value="1"/>
</dbReference>
<evidence type="ECO:0000256" key="12">
    <source>
        <dbReference type="NCBIfam" id="TIGR00665"/>
    </source>
</evidence>
<evidence type="ECO:0000256" key="1">
    <source>
        <dbReference type="ARBA" id="ARBA00008428"/>
    </source>
</evidence>
<feature type="compositionally biased region" description="Polar residues" evidence="14">
    <location>
        <begin position="481"/>
        <end position="494"/>
    </location>
</feature>
<evidence type="ECO:0000259" key="15">
    <source>
        <dbReference type="PROSITE" id="PS51199"/>
    </source>
</evidence>
<keyword evidence="4 13" id="KW-0547">Nucleotide-binding</keyword>
<dbReference type="Gene3D" id="3.40.50.300">
    <property type="entry name" value="P-loop containing nucleotide triphosphate hydrolases"/>
    <property type="match status" value="1"/>
</dbReference>
<evidence type="ECO:0000256" key="10">
    <source>
        <dbReference type="ARBA" id="ARBA00044932"/>
    </source>
</evidence>
<dbReference type="GO" id="GO:0003677">
    <property type="term" value="F:DNA binding"/>
    <property type="evidence" value="ECO:0007669"/>
    <property type="project" value="UniProtKB-UniRule"/>
</dbReference>
<evidence type="ECO:0000313" key="17">
    <source>
        <dbReference type="Proteomes" id="UP000886844"/>
    </source>
</evidence>
<organism evidence="16 17">
    <name type="scientific">Candidatus Alistipes intestinigallinarum</name>
    <dbReference type="NCBI Taxonomy" id="2838440"/>
    <lineage>
        <taxon>Bacteria</taxon>
        <taxon>Pseudomonadati</taxon>
        <taxon>Bacteroidota</taxon>
        <taxon>Bacteroidia</taxon>
        <taxon>Bacteroidales</taxon>
        <taxon>Rikenellaceae</taxon>
        <taxon>Alistipes</taxon>
    </lineage>
</organism>
<keyword evidence="6 13" id="KW-0347">Helicase</keyword>
<dbReference type="SUPFAM" id="SSF52540">
    <property type="entry name" value="P-loop containing nucleoside triphosphate hydrolases"/>
    <property type="match status" value="1"/>
</dbReference>